<dbReference type="EMBL" id="JACGWM010000003">
    <property type="protein sequence ID" value="KAL0383388.1"/>
    <property type="molecule type" value="Genomic_DNA"/>
</dbReference>
<dbReference type="SUPFAM" id="SSF52540">
    <property type="entry name" value="P-loop containing nucleoside triphosphate hydrolases"/>
    <property type="match status" value="1"/>
</dbReference>
<keyword evidence="2" id="KW-0433">Leucine-rich repeat</keyword>
<dbReference type="InterPro" id="IPR041118">
    <property type="entry name" value="Rx_N"/>
</dbReference>
<dbReference type="Gene3D" id="3.80.10.10">
    <property type="entry name" value="Ribonuclease Inhibitor"/>
    <property type="match status" value="1"/>
</dbReference>
<dbReference type="InterPro" id="IPR056789">
    <property type="entry name" value="LRR_R13L1-DRL21"/>
</dbReference>
<protein>
    <submittedName>
        <fullName evidence="11">Disease resistance protein RGA3</fullName>
    </submittedName>
</protein>
<accession>A0AAW2RVB5</accession>
<keyword evidence="4" id="KW-0547">Nucleotide-binding</keyword>
<feature type="domain" description="NB-ARC" evidence="7">
    <location>
        <begin position="201"/>
        <end position="361"/>
    </location>
</feature>
<dbReference type="GO" id="GO:0051707">
    <property type="term" value="P:response to other organism"/>
    <property type="evidence" value="ECO:0007669"/>
    <property type="project" value="UniProtKB-ARBA"/>
</dbReference>
<sequence>MDSMLQAGVISAPLQVIIDRLASFTVQETSQILGVDEEIRKLQRTLERIRAIVGHVEENRSIFSESHSAEAWEVWLKDVEELLYSADDLLDGVSLDLLKHRASRSAADGEDKQVRDMLLSSFKLTVPREISRIRQELGDIAKEMDAIFMIEVAKLGTDKQLKCRPVWRSSYSCGRSSLVDEECVVGRDRERTEIVGMLLDQELSRTNVSVIPIVGMGGIGKTTLAQIVYNDHRLVGKFDLKMWASVSMDFDTIRVTKSIIESASGERCKLSGLDPIQVSLQNLIRGKKFLLVLDDYWSEEYRDWDMLCSPFKVGARGSMIILTTRSRIVSRILGTVPSYCLESLNDENCWELMKQRACANRTLEDNLERIGWMIAKKCRGLPLAAKTLGSMLQFKDDPAEWRSILESEIWDLPQDKNDIFPALTLSYYHLPPQLKKCFTYCSIFPKNHAFEANELVLLWMAEGFVRPVGKIRPEDVGNDYFKGLLCRVIHENFGNIQVSYDLFLKLKALRVLELSCLGLDELPDSIDHLKHLRYLNLSENHFRKLPESVTNLFGLQTLKLEQCLQLLELPSKMKNMVSLRHLHFDVRQLNCMPSEFGKLVNLQSLSAYIVGRSRGCGIGELKNMRFLRGSICIKNLENVSNVNEAKEAMLDAKPFLDKLELEWNAFGSKNNGEEILAGLRPHENLKELLMINYNGFLLPSWFSNPLCKLASIYLQSCHHHHILTPLGKLRHLKSLIIEDMYSLSHIGPEFVGFPSLESLAIKDMPSLISWSGFNVDEIRTLPDDGLPVSLQALTISESDLIRDRCRIEEGEDWYKIRSIPKIEIDYVEISWEMRRF</sequence>
<comment type="caution">
    <text evidence="11">The sequence shown here is derived from an EMBL/GenBank/DDBJ whole genome shotgun (WGS) entry which is preliminary data.</text>
</comment>
<organism evidence="11">
    <name type="scientific">Sesamum calycinum</name>
    <dbReference type="NCBI Taxonomy" id="2727403"/>
    <lineage>
        <taxon>Eukaryota</taxon>
        <taxon>Viridiplantae</taxon>
        <taxon>Streptophyta</taxon>
        <taxon>Embryophyta</taxon>
        <taxon>Tracheophyta</taxon>
        <taxon>Spermatophyta</taxon>
        <taxon>Magnoliopsida</taxon>
        <taxon>eudicotyledons</taxon>
        <taxon>Gunneridae</taxon>
        <taxon>Pentapetalae</taxon>
        <taxon>asterids</taxon>
        <taxon>lamiids</taxon>
        <taxon>Lamiales</taxon>
        <taxon>Pedaliaceae</taxon>
        <taxon>Sesamum</taxon>
    </lineage>
</organism>
<dbReference type="Pfam" id="PF18052">
    <property type="entry name" value="Rx_N"/>
    <property type="match status" value="1"/>
</dbReference>
<evidence type="ECO:0000256" key="1">
    <source>
        <dbReference type="ARBA" id="ARBA00008894"/>
    </source>
</evidence>
<dbReference type="PANTHER" id="PTHR36766:SF40">
    <property type="entry name" value="DISEASE RESISTANCE PROTEIN RGA3"/>
    <property type="match status" value="1"/>
</dbReference>
<dbReference type="Pfam" id="PF25019">
    <property type="entry name" value="LRR_R13L1-DRL21"/>
    <property type="match status" value="1"/>
</dbReference>
<dbReference type="InterPro" id="IPR036388">
    <property type="entry name" value="WH-like_DNA-bd_sf"/>
</dbReference>
<dbReference type="Pfam" id="PF23559">
    <property type="entry name" value="WHD_DRP"/>
    <property type="match status" value="1"/>
</dbReference>
<evidence type="ECO:0000313" key="11">
    <source>
        <dbReference type="EMBL" id="KAL0383388.1"/>
    </source>
</evidence>
<dbReference type="InterPro" id="IPR001611">
    <property type="entry name" value="Leu-rich_rpt"/>
</dbReference>
<evidence type="ECO:0000259" key="7">
    <source>
        <dbReference type="Pfam" id="PF00931"/>
    </source>
</evidence>
<evidence type="ECO:0000256" key="3">
    <source>
        <dbReference type="ARBA" id="ARBA00022737"/>
    </source>
</evidence>
<feature type="domain" description="Disease resistance protein winged helix" evidence="9">
    <location>
        <begin position="443"/>
        <end position="490"/>
    </location>
</feature>
<dbReference type="InterPro" id="IPR042197">
    <property type="entry name" value="Apaf_helical"/>
</dbReference>
<keyword evidence="6" id="KW-0067">ATP-binding</keyword>
<reference evidence="11" key="1">
    <citation type="submission" date="2020-06" db="EMBL/GenBank/DDBJ databases">
        <authorList>
            <person name="Li T."/>
            <person name="Hu X."/>
            <person name="Zhang T."/>
            <person name="Song X."/>
            <person name="Zhang H."/>
            <person name="Dai N."/>
            <person name="Sheng W."/>
            <person name="Hou X."/>
            <person name="Wei L."/>
        </authorList>
    </citation>
    <scope>NUCLEOTIDE SEQUENCE</scope>
    <source>
        <strain evidence="11">KEN8</strain>
        <tissue evidence="11">Leaf</tissue>
    </source>
</reference>
<evidence type="ECO:0000259" key="9">
    <source>
        <dbReference type="Pfam" id="PF23559"/>
    </source>
</evidence>
<gene>
    <name evidence="11" type="ORF">Scaly_0626100</name>
</gene>
<dbReference type="PRINTS" id="PR00364">
    <property type="entry name" value="DISEASERSIST"/>
</dbReference>
<dbReference type="AlphaFoldDB" id="A0AAW2RVB5"/>
<evidence type="ECO:0000259" key="8">
    <source>
        <dbReference type="Pfam" id="PF18052"/>
    </source>
</evidence>
<dbReference type="InterPro" id="IPR058922">
    <property type="entry name" value="WHD_DRP"/>
</dbReference>
<dbReference type="InterPro" id="IPR002182">
    <property type="entry name" value="NB-ARC"/>
</dbReference>
<reference evidence="11" key="2">
    <citation type="journal article" date="2024" name="Plant">
        <title>Genomic evolution and insights into agronomic trait innovations of Sesamum species.</title>
        <authorList>
            <person name="Miao H."/>
            <person name="Wang L."/>
            <person name="Qu L."/>
            <person name="Liu H."/>
            <person name="Sun Y."/>
            <person name="Le M."/>
            <person name="Wang Q."/>
            <person name="Wei S."/>
            <person name="Zheng Y."/>
            <person name="Lin W."/>
            <person name="Duan Y."/>
            <person name="Cao H."/>
            <person name="Xiong S."/>
            <person name="Wang X."/>
            <person name="Wei L."/>
            <person name="Li C."/>
            <person name="Ma Q."/>
            <person name="Ju M."/>
            <person name="Zhao R."/>
            <person name="Li G."/>
            <person name="Mu C."/>
            <person name="Tian Q."/>
            <person name="Mei H."/>
            <person name="Zhang T."/>
            <person name="Gao T."/>
            <person name="Zhang H."/>
        </authorList>
    </citation>
    <scope>NUCLEOTIDE SEQUENCE</scope>
    <source>
        <strain evidence="11">KEN8</strain>
    </source>
</reference>
<feature type="domain" description="R13L1/DRL21-like LRR repeat region" evidence="10">
    <location>
        <begin position="618"/>
        <end position="740"/>
    </location>
</feature>
<dbReference type="InterPro" id="IPR032675">
    <property type="entry name" value="LRR_dom_sf"/>
</dbReference>
<evidence type="ECO:0000256" key="2">
    <source>
        <dbReference type="ARBA" id="ARBA00022614"/>
    </source>
</evidence>
<dbReference type="Pfam" id="PF00931">
    <property type="entry name" value="NB-ARC"/>
    <property type="match status" value="1"/>
</dbReference>
<dbReference type="Gene3D" id="1.10.10.10">
    <property type="entry name" value="Winged helix-like DNA-binding domain superfamily/Winged helix DNA-binding domain"/>
    <property type="match status" value="1"/>
</dbReference>
<dbReference type="Gene3D" id="1.10.8.430">
    <property type="entry name" value="Helical domain of apoptotic protease-activating factors"/>
    <property type="match status" value="1"/>
</dbReference>
<dbReference type="GO" id="GO:0006952">
    <property type="term" value="P:defense response"/>
    <property type="evidence" value="ECO:0007669"/>
    <property type="project" value="UniProtKB-KW"/>
</dbReference>
<dbReference type="GO" id="GO:0043531">
    <property type="term" value="F:ADP binding"/>
    <property type="evidence" value="ECO:0007669"/>
    <property type="project" value="InterPro"/>
</dbReference>
<name>A0AAW2RVB5_9LAMI</name>
<keyword evidence="3" id="KW-0677">Repeat</keyword>
<dbReference type="Gene3D" id="1.20.5.4130">
    <property type="match status" value="1"/>
</dbReference>
<dbReference type="PROSITE" id="PS51450">
    <property type="entry name" value="LRR"/>
    <property type="match status" value="1"/>
</dbReference>
<comment type="similarity">
    <text evidence="1">Belongs to the disease resistance NB-LRR family.</text>
</comment>
<evidence type="ECO:0000256" key="5">
    <source>
        <dbReference type="ARBA" id="ARBA00022821"/>
    </source>
</evidence>
<dbReference type="GO" id="GO:0005524">
    <property type="term" value="F:ATP binding"/>
    <property type="evidence" value="ECO:0007669"/>
    <property type="project" value="UniProtKB-KW"/>
</dbReference>
<dbReference type="Gene3D" id="3.40.50.300">
    <property type="entry name" value="P-loop containing nucleotide triphosphate hydrolases"/>
    <property type="match status" value="1"/>
</dbReference>
<dbReference type="SUPFAM" id="SSF52058">
    <property type="entry name" value="L domain-like"/>
    <property type="match status" value="1"/>
</dbReference>
<feature type="domain" description="Disease resistance N-terminal" evidence="8">
    <location>
        <begin position="15"/>
        <end position="104"/>
    </location>
</feature>
<dbReference type="PANTHER" id="PTHR36766">
    <property type="entry name" value="PLANT BROAD-SPECTRUM MILDEW RESISTANCE PROTEIN RPW8"/>
    <property type="match status" value="1"/>
</dbReference>
<evidence type="ECO:0000259" key="10">
    <source>
        <dbReference type="Pfam" id="PF25019"/>
    </source>
</evidence>
<keyword evidence="5" id="KW-0611">Plant defense</keyword>
<evidence type="ECO:0000256" key="4">
    <source>
        <dbReference type="ARBA" id="ARBA00022741"/>
    </source>
</evidence>
<evidence type="ECO:0000256" key="6">
    <source>
        <dbReference type="ARBA" id="ARBA00022840"/>
    </source>
</evidence>
<proteinExistence type="inferred from homology"/>
<dbReference type="InterPro" id="IPR027417">
    <property type="entry name" value="P-loop_NTPase"/>
</dbReference>